<dbReference type="InterPro" id="IPR013025">
    <property type="entry name" value="Ribosomal_uL23-like"/>
</dbReference>
<dbReference type="NCBIfam" id="NF004359">
    <property type="entry name" value="PRK05738.1-3"/>
    <property type="match status" value="1"/>
</dbReference>
<comment type="function">
    <text evidence="4">One of the early assembly proteins it binds 23S rRNA. One of the proteins that surrounds the polypeptide exit tunnel on the outside of the ribosome. Forms the main docking site for trigger factor binding to the ribosome.</text>
</comment>
<keyword evidence="2 4" id="KW-0689">Ribosomal protein</keyword>
<dbReference type="EMBL" id="JACHIG010000001">
    <property type="protein sequence ID" value="MBB5031297.1"/>
    <property type="molecule type" value="Genomic_DNA"/>
</dbReference>
<evidence type="ECO:0000256" key="3">
    <source>
        <dbReference type="ARBA" id="ARBA00023274"/>
    </source>
</evidence>
<reference evidence="5 6" key="1">
    <citation type="submission" date="2020-08" db="EMBL/GenBank/DDBJ databases">
        <title>Genomic Encyclopedia of Type Strains, Phase IV (KMG-IV): sequencing the most valuable type-strain genomes for metagenomic binning, comparative biology and taxonomic classification.</title>
        <authorList>
            <person name="Goeker M."/>
        </authorList>
    </citation>
    <scope>NUCLEOTIDE SEQUENCE [LARGE SCALE GENOMIC DNA]</scope>
    <source>
        <strain evidence="5 6">DSM 12252</strain>
    </source>
</reference>
<dbReference type="GO" id="GO:1990904">
    <property type="term" value="C:ribonucleoprotein complex"/>
    <property type="evidence" value="ECO:0007669"/>
    <property type="project" value="UniProtKB-KW"/>
</dbReference>
<dbReference type="GO" id="GO:0003735">
    <property type="term" value="F:structural constituent of ribosome"/>
    <property type="evidence" value="ECO:0007669"/>
    <property type="project" value="InterPro"/>
</dbReference>
<evidence type="ECO:0000256" key="2">
    <source>
        <dbReference type="ARBA" id="ARBA00022980"/>
    </source>
</evidence>
<dbReference type="GO" id="GO:0005840">
    <property type="term" value="C:ribosome"/>
    <property type="evidence" value="ECO:0007669"/>
    <property type="project" value="UniProtKB-KW"/>
</dbReference>
<dbReference type="NCBIfam" id="NF004363">
    <property type="entry name" value="PRK05738.2-4"/>
    <property type="match status" value="1"/>
</dbReference>
<sequence>MKDLHKVIKTIRLSEKATLLGEKNNEYVFSVDVDATKIDIKQAIEKLFGKKVTGVRTANYDGKARRERRADYGRTNHWKKAIVRLKDGEKFDLA</sequence>
<dbReference type="GO" id="GO:0006412">
    <property type="term" value="P:translation"/>
    <property type="evidence" value="ECO:0007669"/>
    <property type="project" value="UniProtKB-UniRule"/>
</dbReference>
<dbReference type="InterPro" id="IPR012678">
    <property type="entry name" value="Ribosomal_uL23/eL15/eS24_sf"/>
</dbReference>
<keyword evidence="3 4" id="KW-0687">Ribonucleoprotein</keyword>
<keyword evidence="4" id="KW-0699">rRNA-binding</keyword>
<protein>
    <recommendedName>
        <fullName evidence="4">Large ribosomal subunit protein uL23</fullName>
    </recommendedName>
</protein>
<evidence type="ECO:0000313" key="5">
    <source>
        <dbReference type="EMBL" id="MBB5031297.1"/>
    </source>
</evidence>
<dbReference type="GO" id="GO:0019843">
    <property type="term" value="F:rRNA binding"/>
    <property type="evidence" value="ECO:0007669"/>
    <property type="project" value="UniProtKB-UniRule"/>
</dbReference>
<dbReference type="PANTHER" id="PTHR11620">
    <property type="entry name" value="60S RIBOSOMAL PROTEIN L23A"/>
    <property type="match status" value="1"/>
</dbReference>
<proteinExistence type="inferred from homology"/>
<dbReference type="AlphaFoldDB" id="A0A7W7Y7Y3"/>
<comment type="subunit">
    <text evidence="4">Part of the 50S ribosomal subunit. Contacts protein L29, and trigger factor when it is bound to the ribosome.</text>
</comment>
<evidence type="ECO:0000313" key="6">
    <source>
        <dbReference type="Proteomes" id="UP000590740"/>
    </source>
</evidence>
<evidence type="ECO:0000256" key="4">
    <source>
        <dbReference type="HAMAP-Rule" id="MF_01369"/>
    </source>
</evidence>
<dbReference type="Gene3D" id="3.30.70.330">
    <property type="match status" value="1"/>
</dbReference>
<dbReference type="InterPro" id="IPR012677">
    <property type="entry name" value="Nucleotide-bd_a/b_plait_sf"/>
</dbReference>
<keyword evidence="6" id="KW-1185">Reference proteome</keyword>
<accession>A0A7W7Y7Y3</accession>
<dbReference type="HAMAP" id="MF_01369_B">
    <property type="entry name" value="Ribosomal_uL23_B"/>
    <property type="match status" value="1"/>
</dbReference>
<dbReference type="Proteomes" id="UP000590740">
    <property type="component" value="Unassembled WGS sequence"/>
</dbReference>
<keyword evidence="4" id="KW-0694">RNA-binding</keyword>
<evidence type="ECO:0000256" key="1">
    <source>
        <dbReference type="ARBA" id="ARBA00006700"/>
    </source>
</evidence>
<comment type="similarity">
    <text evidence="1 4">Belongs to the universal ribosomal protein uL23 family.</text>
</comment>
<comment type="caution">
    <text evidence="5">The sequence shown here is derived from an EMBL/GenBank/DDBJ whole genome shotgun (WGS) entry which is preliminary data.</text>
</comment>
<name>A0A7W7Y7Y3_9BACT</name>
<dbReference type="Pfam" id="PF00276">
    <property type="entry name" value="Ribosomal_L23"/>
    <property type="match status" value="1"/>
</dbReference>
<dbReference type="RefSeq" id="WP_184338228.1">
    <property type="nucleotide sequence ID" value="NZ_JACHIG010000001.1"/>
</dbReference>
<gene>
    <name evidence="4" type="primary">rplW</name>
    <name evidence="5" type="ORF">HNQ65_000851</name>
</gene>
<dbReference type="SUPFAM" id="SSF54189">
    <property type="entry name" value="Ribosomal proteins S24e, L23 and L15e"/>
    <property type="match status" value="1"/>
</dbReference>
<organism evidence="5 6">
    <name type="scientific">Prosthecobacter vanneervenii</name>
    <dbReference type="NCBI Taxonomy" id="48466"/>
    <lineage>
        <taxon>Bacteria</taxon>
        <taxon>Pseudomonadati</taxon>
        <taxon>Verrucomicrobiota</taxon>
        <taxon>Verrucomicrobiia</taxon>
        <taxon>Verrucomicrobiales</taxon>
        <taxon>Verrucomicrobiaceae</taxon>
        <taxon>Prosthecobacter</taxon>
    </lineage>
</organism>